<gene>
    <name evidence="3" type="ORF">ACFP1K_03055</name>
</gene>
<feature type="signal peptide" evidence="2">
    <location>
        <begin position="1"/>
        <end position="20"/>
    </location>
</feature>
<keyword evidence="4" id="KW-1185">Reference proteome</keyword>
<dbReference type="RefSeq" id="WP_380746876.1">
    <property type="nucleotide sequence ID" value="NZ_JBHSRF010000003.1"/>
</dbReference>
<feature type="compositionally biased region" description="Basic and acidic residues" evidence="1">
    <location>
        <begin position="63"/>
        <end position="91"/>
    </location>
</feature>
<feature type="compositionally biased region" description="Basic and acidic residues" evidence="1">
    <location>
        <begin position="154"/>
        <end position="163"/>
    </location>
</feature>
<keyword evidence="2" id="KW-0732">Signal</keyword>
<feature type="chain" id="PRO_5046242782" description="Lipoprotein" evidence="2">
    <location>
        <begin position="21"/>
        <end position="174"/>
    </location>
</feature>
<evidence type="ECO:0008006" key="5">
    <source>
        <dbReference type="Google" id="ProtNLM"/>
    </source>
</evidence>
<name>A0ABW1NC56_9ACTN</name>
<evidence type="ECO:0000313" key="4">
    <source>
        <dbReference type="Proteomes" id="UP001596137"/>
    </source>
</evidence>
<proteinExistence type="predicted"/>
<accession>A0ABW1NC56</accession>
<reference evidence="4" key="1">
    <citation type="journal article" date="2019" name="Int. J. Syst. Evol. Microbiol.">
        <title>The Global Catalogue of Microorganisms (GCM) 10K type strain sequencing project: providing services to taxonomists for standard genome sequencing and annotation.</title>
        <authorList>
            <consortium name="The Broad Institute Genomics Platform"/>
            <consortium name="The Broad Institute Genome Sequencing Center for Infectious Disease"/>
            <person name="Wu L."/>
            <person name="Ma J."/>
        </authorList>
    </citation>
    <scope>NUCLEOTIDE SEQUENCE [LARGE SCALE GENOMIC DNA]</scope>
    <source>
        <strain evidence="4">JCM 30346</strain>
    </source>
</reference>
<organism evidence="3 4">
    <name type="scientific">Sphaerisporangium aureirubrum</name>
    <dbReference type="NCBI Taxonomy" id="1544736"/>
    <lineage>
        <taxon>Bacteria</taxon>
        <taxon>Bacillati</taxon>
        <taxon>Actinomycetota</taxon>
        <taxon>Actinomycetes</taxon>
        <taxon>Streptosporangiales</taxon>
        <taxon>Streptosporangiaceae</taxon>
        <taxon>Sphaerisporangium</taxon>
    </lineage>
</organism>
<dbReference type="PROSITE" id="PS51257">
    <property type="entry name" value="PROKAR_LIPOPROTEIN"/>
    <property type="match status" value="1"/>
</dbReference>
<protein>
    <recommendedName>
        <fullName evidence="5">Lipoprotein</fullName>
    </recommendedName>
</protein>
<evidence type="ECO:0000256" key="1">
    <source>
        <dbReference type="SAM" id="MobiDB-lite"/>
    </source>
</evidence>
<evidence type="ECO:0000256" key="2">
    <source>
        <dbReference type="SAM" id="SignalP"/>
    </source>
</evidence>
<feature type="compositionally biased region" description="Low complexity" evidence="1">
    <location>
        <begin position="36"/>
        <end position="46"/>
    </location>
</feature>
<feature type="region of interest" description="Disordered" evidence="1">
    <location>
        <begin position="63"/>
        <end position="174"/>
    </location>
</feature>
<sequence>MKKSLIAVCLVPLLLGTAAACSKPDDGRGVASVDEPAAPGASPSPGRMEQLLRYARCVREHGVPMQDPRADGDGVREGQIEEGFDKDKADTAQEACKQFRPPQESGSDVTLKQELSRQLARCMRERGVEQYPDPDPDGRTRVDSSVGEDPQFGEAKRFCEARADSSFASRRPTP</sequence>
<comment type="caution">
    <text evidence="3">The sequence shown here is derived from an EMBL/GenBank/DDBJ whole genome shotgun (WGS) entry which is preliminary data.</text>
</comment>
<feature type="region of interest" description="Disordered" evidence="1">
    <location>
        <begin position="24"/>
        <end position="48"/>
    </location>
</feature>
<dbReference type="EMBL" id="JBHSRF010000003">
    <property type="protein sequence ID" value="MFC6080122.1"/>
    <property type="molecule type" value="Genomic_DNA"/>
</dbReference>
<evidence type="ECO:0000313" key="3">
    <source>
        <dbReference type="EMBL" id="MFC6080122.1"/>
    </source>
</evidence>
<dbReference type="Proteomes" id="UP001596137">
    <property type="component" value="Unassembled WGS sequence"/>
</dbReference>